<evidence type="ECO:0000313" key="1">
    <source>
        <dbReference type="EMBL" id="OQP49959.1"/>
    </source>
</evidence>
<reference evidence="2" key="1">
    <citation type="submission" date="2016-04" db="EMBL/GenBank/DDBJ databases">
        <authorList>
            <person name="Chen L."/>
            <person name="Zhuang W."/>
            <person name="Wang G."/>
        </authorList>
    </citation>
    <scope>NUCLEOTIDE SEQUENCE [LARGE SCALE GENOMIC DNA]</scope>
    <source>
        <strain evidence="2">208</strain>
    </source>
</reference>
<evidence type="ECO:0000313" key="2">
    <source>
        <dbReference type="Proteomes" id="UP000192276"/>
    </source>
</evidence>
<dbReference type="OrthoDB" id="680883at2"/>
<dbReference type="RefSeq" id="WP_081170058.1">
    <property type="nucleotide sequence ID" value="NZ_LWBP01000223.1"/>
</dbReference>
<protein>
    <submittedName>
        <fullName evidence="1">Uncharacterized protein</fullName>
    </submittedName>
</protein>
<gene>
    <name evidence="1" type="ORF">A4R26_30200</name>
</gene>
<comment type="caution">
    <text evidence="1">The sequence shown here is derived from an EMBL/GenBank/DDBJ whole genome shotgun (WGS) entry which is preliminary data.</text>
</comment>
<organism evidence="1 2">
    <name type="scientific">Niastella populi</name>
    <dbReference type="NCBI Taxonomy" id="550983"/>
    <lineage>
        <taxon>Bacteria</taxon>
        <taxon>Pseudomonadati</taxon>
        <taxon>Bacteroidota</taxon>
        <taxon>Chitinophagia</taxon>
        <taxon>Chitinophagales</taxon>
        <taxon>Chitinophagaceae</taxon>
        <taxon>Niastella</taxon>
    </lineage>
</organism>
<name>A0A1V9EV04_9BACT</name>
<keyword evidence="2" id="KW-1185">Reference proteome</keyword>
<sequence length="64" mass="7313">MQPDFKAIELQTLIDLLADETQQYTRAFISGNQQIAAIHRSTIDSLVEEINRRRNAAQADVQKK</sequence>
<dbReference type="AlphaFoldDB" id="A0A1V9EV04"/>
<dbReference type="Proteomes" id="UP000192276">
    <property type="component" value="Unassembled WGS sequence"/>
</dbReference>
<dbReference type="EMBL" id="LWBP01000223">
    <property type="protein sequence ID" value="OQP49959.1"/>
    <property type="molecule type" value="Genomic_DNA"/>
</dbReference>
<accession>A0A1V9EV04</accession>
<proteinExistence type="predicted"/>